<evidence type="ECO:0000313" key="3">
    <source>
        <dbReference type="Proteomes" id="UP000321250"/>
    </source>
</evidence>
<sequence>MLTPCFVDWQAIAELKARYCRLLDTRDWTGYAALFSADAVLDTTGSGGPRIEGREAAVAMVRASLDDAVTVHQVHSPEIMVDGDVATAVWAMSDRLRWTNGRRLDGAGHYHERYVRRGGSWLIAETRLTRLFVDMQG</sequence>
<protein>
    <submittedName>
        <fullName evidence="2">Nuclear transport factor 2 family protein</fullName>
    </submittedName>
</protein>
<dbReference type="InterPro" id="IPR032710">
    <property type="entry name" value="NTF2-like_dom_sf"/>
</dbReference>
<feature type="domain" description="SnoaL-like" evidence="1">
    <location>
        <begin position="10"/>
        <end position="126"/>
    </location>
</feature>
<dbReference type="InterPro" id="IPR037401">
    <property type="entry name" value="SnoaL-like"/>
</dbReference>
<organism evidence="2 3">
    <name type="scientific">Sphingomonas ginsenosidivorax</name>
    <dbReference type="NCBI Taxonomy" id="862135"/>
    <lineage>
        <taxon>Bacteria</taxon>
        <taxon>Pseudomonadati</taxon>
        <taxon>Pseudomonadota</taxon>
        <taxon>Alphaproteobacteria</taxon>
        <taxon>Sphingomonadales</taxon>
        <taxon>Sphingomonadaceae</taxon>
        <taxon>Sphingomonas</taxon>
    </lineage>
</organism>
<evidence type="ECO:0000259" key="1">
    <source>
        <dbReference type="Pfam" id="PF13577"/>
    </source>
</evidence>
<dbReference type="CDD" id="cd00531">
    <property type="entry name" value="NTF2_like"/>
    <property type="match status" value="1"/>
</dbReference>
<dbReference type="AlphaFoldDB" id="A0A5C6UIU0"/>
<keyword evidence="3" id="KW-1185">Reference proteome</keyword>
<dbReference type="EMBL" id="VOQR01000001">
    <property type="protein sequence ID" value="TXC72743.1"/>
    <property type="molecule type" value="Genomic_DNA"/>
</dbReference>
<gene>
    <name evidence="2" type="ORF">FSB78_04280</name>
</gene>
<dbReference type="Gene3D" id="3.10.450.50">
    <property type="match status" value="1"/>
</dbReference>
<name>A0A5C6UIU0_9SPHN</name>
<evidence type="ECO:0000313" key="2">
    <source>
        <dbReference type="EMBL" id="TXC72743.1"/>
    </source>
</evidence>
<comment type="caution">
    <text evidence="2">The sequence shown here is derived from an EMBL/GenBank/DDBJ whole genome shotgun (WGS) entry which is preliminary data.</text>
</comment>
<dbReference type="SUPFAM" id="SSF54427">
    <property type="entry name" value="NTF2-like"/>
    <property type="match status" value="1"/>
</dbReference>
<dbReference type="Pfam" id="PF13577">
    <property type="entry name" value="SnoaL_4"/>
    <property type="match status" value="1"/>
</dbReference>
<reference evidence="2 3" key="1">
    <citation type="journal article" date="2013" name="Antonie Van Leeuwenhoek">
        <title>Sphingomonas ginsenosidivorax sp. nov., with the ability to transform ginsenosides.</title>
        <authorList>
            <person name="Jin X.F."/>
            <person name="Kim J.K."/>
            <person name="Liu Q.M."/>
            <person name="Kang M.S."/>
            <person name="He D."/>
            <person name="Jin F.X."/>
            <person name="Kim S.C."/>
            <person name="Im W.T."/>
        </authorList>
    </citation>
    <scope>NUCLEOTIDE SEQUENCE [LARGE SCALE GENOMIC DNA]</scope>
    <source>
        <strain evidence="2 3">KHI67</strain>
    </source>
</reference>
<proteinExistence type="predicted"/>
<accession>A0A5C6UIU0</accession>
<dbReference type="OrthoDB" id="7851780at2"/>
<dbReference type="Proteomes" id="UP000321250">
    <property type="component" value="Unassembled WGS sequence"/>
</dbReference>